<evidence type="ECO:0000259" key="4">
    <source>
        <dbReference type="Pfam" id="PF24883"/>
    </source>
</evidence>
<keyword evidence="7" id="KW-1185">Reference proteome</keyword>
<evidence type="ECO:0000256" key="2">
    <source>
        <dbReference type="SAM" id="MobiDB-lite"/>
    </source>
</evidence>
<dbReference type="InterPro" id="IPR038305">
    <property type="entry name" value="HeLo_sf"/>
</dbReference>
<name>A0A9P9G586_FUSSL</name>
<dbReference type="InterPro" id="IPR029498">
    <property type="entry name" value="HeLo_dom"/>
</dbReference>
<feature type="domain" description="Nephrocystin 3-like N-terminal" evidence="4">
    <location>
        <begin position="277"/>
        <end position="445"/>
    </location>
</feature>
<feature type="domain" description="Prion-inhibition and propagation HeLo" evidence="3">
    <location>
        <begin position="7"/>
        <end position="210"/>
    </location>
</feature>
<keyword evidence="6" id="KW-0034">Amyloid</keyword>
<accession>A0A9P9G586</accession>
<dbReference type="Pfam" id="PF25053">
    <property type="entry name" value="DUF7791"/>
    <property type="match status" value="1"/>
</dbReference>
<reference evidence="6" key="1">
    <citation type="journal article" date="2021" name="Nat. Commun.">
        <title>Genetic determinants of endophytism in the Arabidopsis root mycobiome.</title>
        <authorList>
            <person name="Mesny F."/>
            <person name="Miyauchi S."/>
            <person name="Thiergart T."/>
            <person name="Pickel B."/>
            <person name="Atanasova L."/>
            <person name="Karlsson M."/>
            <person name="Huettel B."/>
            <person name="Barry K.W."/>
            <person name="Haridas S."/>
            <person name="Chen C."/>
            <person name="Bauer D."/>
            <person name="Andreopoulos W."/>
            <person name="Pangilinan J."/>
            <person name="LaButti K."/>
            <person name="Riley R."/>
            <person name="Lipzen A."/>
            <person name="Clum A."/>
            <person name="Drula E."/>
            <person name="Henrissat B."/>
            <person name="Kohler A."/>
            <person name="Grigoriev I.V."/>
            <person name="Martin F.M."/>
            <person name="Hacquard S."/>
        </authorList>
    </citation>
    <scope>NUCLEOTIDE SEQUENCE</scope>
    <source>
        <strain evidence="6">FSSC 5 MPI-SDFR-AT-0091</strain>
    </source>
</reference>
<dbReference type="OrthoDB" id="443402at2759"/>
<gene>
    <name evidence="6" type="ORF">B0J15DRAFT_574820</name>
</gene>
<dbReference type="Pfam" id="PF14479">
    <property type="entry name" value="HeLo"/>
    <property type="match status" value="1"/>
</dbReference>
<dbReference type="PANTHER" id="PTHR10039:SF5">
    <property type="entry name" value="NACHT DOMAIN-CONTAINING PROTEIN"/>
    <property type="match status" value="1"/>
</dbReference>
<keyword evidence="6" id="KW-0640">Prion</keyword>
<dbReference type="Gene3D" id="1.20.120.1020">
    <property type="entry name" value="Prion-inhibition and propagation, HeLo domain"/>
    <property type="match status" value="1"/>
</dbReference>
<dbReference type="Pfam" id="PF24883">
    <property type="entry name" value="NPHP3_N"/>
    <property type="match status" value="1"/>
</dbReference>
<feature type="compositionally biased region" description="Basic residues" evidence="2">
    <location>
        <begin position="953"/>
        <end position="968"/>
    </location>
</feature>
<sequence length="998" mass="113608">MEAVSLGIALVTIVGTFKDVIELIDLIASAKDTDRDYMILETKIDIEKTLLLDWASGIRLLSPDDYDKRLNDDGTRSLICRVLDTISQLMGDANSLKKQYGMREGTGEDREWLSRPRGARISAQSMVQFADDFENLTTNAPLHQQPHRSFRKRIVWVCQDKKKLESLVKELSHLVASLRNLIPPLTNSATPLITVEDLSDRFDIPNLRLLRDASKGRVAAIASPASEALTEKYKDRVLMQIWFRTMNERRNAVHRAYPQTLCWVFDPPEDGFEWYDLAQWLRSDSGIYWISGKAGSGKSTLMKYLFDEPKTKVLLSHWASDCTLGSFFFWYAGNPEQKSLRGLMRAILHQLLSHPLHRSLIPESLPDMWHHTHAHEDNLQDPSEGDLLYAFEQFAQRKMDGPLAKAKFCFFIDGLDEFSGVIRESIAFVETLVRDPNIKVVVSSRPIPSCHAAFRNLPSLLLQELNRVDIQEYVSSEVAENDGMQRLMEQNPEEAADILEDLVDKSCGVFLWVVLACRSILDGLDAWDTIGQLRERVDELPDELREMFQHMLRKVPGRYAVERGRWLGLCHALKEDGGSSTSGAVQVLSLALAESEEIGESYLQGQCLELQKKRQMCQEIGERIRSRCGGLLELSHDMVHPLYDDADALCFCNGRVIGRKDWKSHDCWIDSKVEFMHRTVFEYLNDQDESEVEHLGRENPSAVYSALSMCELFTAVGLLYSRDPNIPQADAHFIKALHWGAQAQMENPSDKSNVFWRLVPLLDHLRELCPWSLHRECLFQQLLSQQFQGSCPPSHQAYQLAVGFRAINYVREHPDIAWQISSSSCCVAQQPPSMYLVEDDHYMPERLVKLVAFTFTVLHSADVNAAWSSWLNAIEGLPIGTMKAEEHLVVVTRQLLRAKPAVPDWFRIMDTIQNRPSQSNIKEVGAIWRSLEAELDASRAFPCIPETTNGTKQSKRRPSHAKVGRKRTLNTEADGGEDELDPRKRQSKLLHGQWRGNS</sequence>
<dbReference type="Gene3D" id="3.40.50.300">
    <property type="entry name" value="P-loop containing nucleotide triphosphate hydrolases"/>
    <property type="match status" value="1"/>
</dbReference>
<comment type="caution">
    <text evidence="6">The sequence shown here is derived from an EMBL/GenBank/DDBJ whole genome shotgun (WGS) entry which is preliminary data.</text>
</comment>
<protein>
    <submittedName>
        <fullName evidence="6">Prion-inhibition and propagation-domain-containing protein</fullName>
    </submittedName>
</protein>
<evidence type="ECO:0000256" key="1">
    <source>
        <dbReference type="ARBA" id="ARBA00022737"/>
    </source>
</evidence>
<dbReference type="InterPro" id="IPR027417">
    <property type="entry name" value="P-loop_NTPase"/>
</dbReference>
<evidence type="ECO:0000313" key="6">
    <source>
        <dbReference type="EMBL" id="KAH7231502.1"/>
    </source>
</evidence>
<evidence type="ECO:0000313" key="7">
    <source>
        <dbReference type="Proteomes" id="UP000736672"/>
    </source>
</evidence>
<dbReference type="Proteomes" id="UP000736672">
    <property type="component" value="Unassembled WGS sequence"/>
</dbReference>
<evidence type="ECO:0000259" key="5">
    <source>
        <dbReference type="Pfam" id="PF25053"/>
    </source>
</evidence>
<organism evidence="6 7">
    <name type="scientific">Fusarium solani</name>
    <name type="common">Filamentous fungus</name>
    <dbReference type="NCBI Taxonomy" id="169388"/>
    <lineage>
        <taxon>Eukaryota</taxon>
        <taxon>Fungi</taxon>
        <taxon>Dikarya</taxon>
        <taxon>Ascomycota</taxon>
        <taxon>Pezizomycotina</taxon>
        <taxon>Sordariomycetes</taxon>
        <taxon>Hypocreomycetidae</taxon>
        <taxon>Hypocreales</taxon>
        <taxon>Nectriaceae</taxon>
        <taxon>Fusarium</taxon>
        <taxon>Fusarium solani species complex</taxon>
    </lineage>
</organism>
<keyword evidence="1" id="KW-0677">Repeat</keyword>
<proteinExistence type="predicted"/>
<dbReference type="SUPFAM" id="SSF52540">
    <property type="entry name" value="P-loop containing nucleoside triphosphate hydrolases"/>
    <property type="match status" value="1"/>
</dbReference>
<dbReference type="InterPro" id="IPR056693">
    <property type="entry name" value="DUF7791"/>
</dbReference>
<dbReference type="AlphaFoldDB" id="A0A9P9G586"/>
<dbReference type="EMBL" id="JAGTJS010000032">
    <property type="protein sequence ID" value="KAH7231502.1"/>
    <property type="molecule type" value="Genomic_DNA"/>
</dbReference>
<feature type="domain" description="DUF7791" evidence="5">
    <location>
        <begin position="586"/>
        <end position="688"/>
    </location>
</feature>
<dbReference type="PANTHER" id="PTHR10039">
    <property type="entry name" value="AMELOGENIN"/>
    <property type="match status" value="1"/>
</dbReference>
<dbReference type="InterPro" id="IPR056884">
    <property type="entry name" value="NPHP3-like_N"/>
</dbReference>
<evidence type="ECO:0000259" key="3">
    <source>
        <dbReference type="Pfam" id="PF14479"/>
    </source>
</evidence>
<feature type="region of interest" description="Disordered" evidence="2">
    <location>
        <begin position="942"/>
        <end position="998"/>
    </location>
</feature>